<gene>
    <name evidence="2" type="ORF">HETSPECPRED_006598</name>
</gene>
<feature type="compositionally biased region" description="Pro residues" evidence="1">
    <location>
        <begin position="60"/>
        <end position="69"/>
    </location>
</feature>
<dbReference type="AlphaFoldDB" id="A0A8H3IGT9"/>
<dbReference type="OrthoDB" id="2017405at2759"/>
<dbReference type="Proteomes" id="UP000664521">
    <property type="component" value="Unassembled WGS sequence"/>
</dbReference>
<keyword evidence="3" id="KW-1185">Reference proteome</keyword>
<evidence type="ECO:0008006" key="4">
    <source>
        <dbReference type="Google" id="ProtNLM"/>
    </source>
</evidence>
<proteinExistence type="predicted"/>
<dbReference type="PANTHER" id="PTHR28052">
    <property type="entry name" value="UPF0545 PROTEIN C22ORF39"/>
    <property type="match status" value="1"/>
</dbReference>
<organism evidence="2 3">
    <name type="scientific">Heterodermia speciosa</name>
    <dbReference type="NCBI Taxonomy" id="116794"/>
    <lineage>
        <taxon>Eukaryota</taxon>
        <taxon>Fungi</taxon>
        <taxon>Dikarya</taxon>
        <taxon>Ascomycota</taxon>
        <taxon>Pezizomycotina</taxon>
        <taxon>Lecanoromycetes</taxon>
        <taxon>OSLEUM clade</taxon>
        <taxon>Lecanoromycetidae</taxon>
        <taxon>Caliciales</taxon>
        <taxon>Physciaceae</taxon>
        <taxon>Heterodermia</taxon>
    </lineage>
</organism>
<feature type="region of interest" description="Disordered" evidence="1">
    <location>
        <begin position="1"/>
        <end position="98"/>
    </location>
</feature>
<name>A0A8H3IGT9_9LECA</name>
<feature type="compositionally biased region" description="Pro residues" evidence="1">
    <location>
        <begin position="33"/>
        <end position="42"/>
    </location>
</feature>
<evidence type="ECO:0000313" key="2">
    <source>
        <dbReference type="EMBL" id="CAF9927517.1"/>
    </source>
</evidence>
<reference evidence="2" key="1">
    <citation type="submission" date="2021-03" db="EMBL/GenBank/DDBJ databases">
        <authorList>
            <person name="Tagirdzhanova G."/>
        </authorList>
    </citation>
    <scope>NUCLEOTIDE SEQUENCE</scope>
</reference>
<evidence type="ECO:0000313" key="3">
    <source>
        <dbReference type="Proteomes" id="UP000664521"/>
    </source>
</evidence>
<dbReference type="Pfam" id="PF11326">
    <property type="entry name" value="PANTS-like"/>
    <property type="match status" value="1"/>
</dbReference>
<dbReference type="InterPro" id="IPR021475">
    <property type="entry name" value="Pants/Emi1-like"/>
</dbReference>
<accession>A0A8H3IGT9</accession>
<dbReference type="PANTHER" id="PTHR28052:SF1">
    <property type="entry name" value="UPF0545 PROTEIN C22ORF39"/>
    <property type="match status" value="1"/>
</dbReference>
<dbReference type="EMBL" id="CAJPDS010000045">
    <property type="protein sequence ID" value="CAF9927517.1"/>
    <property type="molecule type" value="Genomic_DNA"/>
</dbReference>
<sequence length="237" mass="26470">MGWLWASSDPAQERTSPPPQKGPVNTALNQTERPPPPEPSPATHPAEADLQDLLRSLPSVPSPPTPPPRSKYQTALTSPLPPEPTATSPTDPSSITPITPSLLYPTTISCRAAFDSAFYCQSLGGQFNSVYRSGSLRDCSAHWSAFWFCMRTNRGFLGDEERGKRVREHYWKRDEKYRQGRSSEDVWAARKEVVSKESEEGCFEEDFEAVEKAEAAEMMRRARMRRSLYGGWSDSGG</sequence>
<comment type="caution">
    <text evidence="2">The sequence shown here is derived from an EMBL/GenBank/DDBJ whole genome shotgun (WGS) entry which is preliminary data.</text>
</comment>
<feature type="compositionally biased region" description="Low complexity" evidence="1">
    <location>
        <begin position="85"/>
        <end position="98"/>
    </location>
</feature>
<evidence type="ECO:0000256" key="1">
    <source>
        <dbReference type="SAM" id="MobiDB-lite"/>
    </source>
</evidence>
<protein>
    <recommendedName>
        <fullName evidence="4">Early meiotic induction protein 1</fullName>
    </recommendedName>
</protein>